<evidence type="ECO:0000313" key="3">
    <source>
        <dbReference type="Proteomes" id="UP000317648"/>
    </source>
</evidence>
<evidence type="ECO:0000313" key="2">
    <source>
        <dbReference type="EMBL" id="QDU97941.1"/>
    </source>
</evidence>
<evidence type="ECO:0000256" key="1">
    <source>
        <dbReference type="SAM" id="MobiDB-lite"/>
    </source>
</evidence>
<dbReference type="KEGG" id="lcre:Pla8534_58000"/>
<feature type="compositionally biased region" description="Low complexity" evidence="1">
    <location>
        <begin position="143"/>
        <end position="156"/>
    </location>
</feature>
<accession>A0A518E1J8</accession>
<dbReference type="InterPro" id="IPR006311">
    <property type="entry name" value="TAT_signal"/>
</dbReference>
<keyword evidence="3" id="KW-1185">Reference proteome</keyword>
<dbReference type="RefSeq" id="WP_231756427.1">
    <property type="nucleotide sequence ID" value="NZ_CP036433.1"/>
</dbReference>
<protein>
    <submittedName>
        <fullName evidence="2">Uncharacterized protein</fullName>
    </submittedName>
</protein>
<gene>
    <name evidence="2" type="ORF">Pla8534_58000</name>
</gene>
<reference evidence="2 3" key="1">
    <citation type="submission" date="2019-02" db="EMBL/GenBank/DDBJ databases">
        <title>Deep-cultivation of Planctomycetes and their phenomic and genomic characterization uncovers novel biology.</title>
        <authorList>
            <person name="Wiegand S."/>
            <person name="Jogler M."/>
            <person name="Boedeker C."/>
            <person name="Pinto D."/>
            <person name="Vollmers J."/>
            <person name="Rivas-Marin E."/>
            <person name="Kohn T."/>
            <person name="Peeters S.H."/>
            <person name="Heuer A."/>
            <person name="Rast P."/>
            <person name="Oberbeckmann S."/>
            <person name="Bunk B."/>
            <person name="Jeske O."/>
            <person name="Meyerdierks A."/>
            <person name="Storesund J.E."/>
            <person name="Kallscheuer N."/>
            <person name="Luecker S."/>
            <person name="Lage O.M."/>
            <person name="Pohl T."/>
            <person name="Merkel B.J."/>
            <person name="Hornburger P."/>
            <person name="Mueller R.-W."/>
            <person name="Bruemmer F."/>
            <person name="Labrenz M."/>
            <person name="Spormann A.M."/>
            <person name="Op den Camp H."/>
            <person name="Overmann J."/>
            <person name="Amann R."/>
            <person name="Jetten M.S.M."/>
            <person name="Mascher T."/>
            <person name="Medema M.H."/>
            <person name="Devos D.P."/>
            <person name="Kaster A.-K."/>
            <person name="Ovreas L."/>
            <person name="Rohde M."/>
            <person name="Galperin M.Y."/>
            <person name="Jogler C."/>
        </authorList>
    </citation>
    <scope>NUCLEOTIDE SEQUENCE [LARGE SCALE GENOMIC DNA]</scope>
    <source>
        <strain evidence="2 3">Pla85_3_4</strain>
    </source>
</reference>
<organism evidence="2 3">
    <name type="scientific">Lignipirellula cremea</name>
    <dbReference type="NCBI Taxonomy" id="2528010"/>
    <lineage>
        <taxon>Bacteria</taxon>
        <taxon>Pseudomonadati</taxon>
        <taxon>Planctomycetota</taxon>
        <taxon>Planctomycetia</taxon>
        <taxon>Pirellulales</taxon>
        <taxon>Pirellulaceae</taxon>
        <taxon>Lignipirellula</taxon>
    </lineage>
</organism>
<dbReference type="AlphaFoldDB" id="A0A518E1J8"/>
<dbReference type="PROSITE" id="PS51318">
    <property type="entry name" value="TAT"/>
    <property type="match status" value="1"/>
</dbReference>
<feature type="region of interest" description="Disordered" evidence="1">
    <location>
        <begin position="140"/>
        <end position="166"/>
    </location>
</feature>
<dbReference type="Proteomes" id="UP000317648">
    <property type="component" value="Chromosome"/>
</dbReference>
<proteinExistence type="predicted"/>
<dbReference type="EMBL" id="CP036433">
    <property type="protein sequence ID" value="QDU97941.1"/>
    <property type="molecule type" value="Genomic_DNA"/>
</dbReference>
<name>A0A518E1J8_9BACT</name>
<sequence>MSPSDLNRRQFNRLSAAAMGGLLAGGVLGCSSEPAKDPKTADATPAAGDAKGKHLCRGLNACKDQGATGKNACRGQGACATYEKHSCAGENACKGQGGCGENPGLNECKGKGGCDVPLMETAWDVVRKRLVAQWEKEKLAFGEAPAAPKADAPTTDEAADAPKTED</sequence>